<comment type="caution">
    <text evidence="3">The sequence shown here is derived from an EMBL/GenBank/DDBJ whole genome shotgun (WGS) entry which is preliminary data.</text>
</comment>
<protein>
    <recommendedName>
        <fullName evidence="2">Amidohydrolase-related domain-containing protein</fullName>
    </recommendedName>
</protein>
<dbReference type="Gene3D" id="3.30.110.90">
    <property type="entry name" value="Amidohydrolase"/>
    <property type="match status" value="1"/>
</dbReference>
<dbReference type="Gene3D" id="2.120.10.30">
    <property type="entry name" value="TolB, C-terminal domain"/>
    <property type="match status" value="1"/>
</dbReference>
<dbReference type="InterPro" id="IPR011659">
    <property type="entry name" value="WD40"/>
</dbReference>
<feature type="domain" description="Amidohydrolase-related" evidence="2">
    <location>
        <begin position="1200"/>
        <end position="1244"/>
    </location>
</feature>
<dbReference type="Pfam" id="PF07676">
    <property type="entry name" value="PD40"/>
    <property type="match status" value="1"/>
</dbReference>
<dbReference type="Proteomes" id="UP001163846">
    <property type="component" value="Unassembled WGS sequence"/>
</dbReference>
<evidence type="ECO:0000313" key="4">
    <source>
        <dbReference type="Proteomes" id="UP001163846"/>
    </source>
</evidence>
<dbReference type="InterPro" id="IPR032466">
    <property type="entry name" value="Metal_Hydrolase"/>
</dbReference>
<gene>
    <name evidence="3" type="ORF">F5878DRAFT_725021</name>
</gene>
<evidence type="ECO:0000256" key="1">
    <source>
        <dbReference type="SAM" id="Phobius"/>
    </source>
</evidence>
<name>A0AA38P9H6_9AGAR</name>
<dbReference type="EMBL" id="MU806163">
    <property type="protein sequence ID" value="KAJ3838794.1"/>
    <property type="molecule type" value="Genomic_DNA"/>
</dbReference>
<sequence length="1293" mass="144200">MKEKVEPYRPEFISISHTARRRRIRSILSSLVLLTLAATFSSFFSKHPFLRGWNFPFNYKGETEEWKDDIWPIREQTPWDISTDFPHPRVLEYEVNEGTWLRLDVHPTSADIVFDMIGDLYCIEGEKALQGNVNIAHPVTLGVPYDSDPHFSPSGDRLVFRSDAGLGVDNIWVKDWLGCKQMSLRPSDAESVSPAFQRALRSKAEDEELLRSGVPETAERRSNRLLREGRAGAFMITNETYRYVTDARFHPSGKKVIATKWYTSERSLGGGEGWEYTVPSVDAHVDRFVKAGSGKRVVGRTLPRGWTTSQYGDQQIGPEQFIWHGEDSLIYSKNVRDEFEFLYSKDVHQGIYALFSYNITTGKTETLVDASPGGASRPELSHDGRTLAFVRRVRDHEELVLKDLQTGSLSYAWDGLSFDLTTISAPMGTYPSFSFTPNSEGIIIWAAGRIHHIPLAFNNRGERVRSGQVSKIEFTARIEKHIAETRRTERAVDLVGIETQDKLRVHAFRDLRVDETGHKVVFRAGNVPVVQVVGEHDYTNVPTLHYDDGQTPYYSPSFIPGTDGNLIIMSRWSDLYFTSFEVSDLSKGIAYEVEGLPLGRYRSAVVCMCKGWKRTIAFLKTGGDYLTGNVIATAGAGLYIGDINLEPSTISQKLVLNNVRFVPSDIDPRSAKLEFIYKNEKILVQQSNRAFIVDLVGGPVDIEGKPPHYTMVTGKTSTEVAVAPRTRSVLDVLLHGEKESQFAVEHVAFVDFFHVYVTSGENIKQGKDVWSKPGNATSGLARLSLDGGHDIAWSSDGKKLFWFLGPYLHSLEISKLDKCTSAIKRDSNTFGISCVKSLLRYQEIVVEHSTDVARLTEQAHAVSGSAYNSDILIIYNATVVTMETGNLDEDLLHDAVLVIQRGVIEAVFSATDNAFVAPEGATMMNANRGFVIPGFVDAHAHWNGFSNPHPAKSWEMQSFLAYGITTMHNPSSDNVDGFVERSRLESGQFVGPRIFHTGDVIYGAGASGIHADVVDMDDAYSTLTRIKAEGGPISTSYKNYNLPIRATRQRLLLAARNLSMICVPEGGMNYDWDLAYIMDGMTTLEHSLPVPVQYADVLTLFALSGTANTPTHLVNYGGTFGEQFIWTAEDIPNDPKLRRFSRHDTLELLTESTARPKLSYQLFNTSASNAKMVPLGLKTLIGAHGEPPLGLNYHYELFFTQQGGLSNYETLQAATSWAAQVFGIFDSIGSLTPGKLADFLIYPPNVDLLNESIKETLKLKYVARGGRVWVADTMEEFYPRKGKEAQQMPPFNP</sequence>
<keyword evidence="4" id="KW-1185">Reference proteome</keyword>
<dbReference type="GO" id="GO:0016810">
    <property type="term" value="F:hydrolase activity, acting on carbon-nitrogen (but not peptide) bonds"/>
    <property type="evidence" value="ECO:0007669"/>
    <property type="project" value="InterPro"/>
</dbReference>
<keyword evidence="1" id="KW-0472">Membrane</keyword>
<proteinExistence type="predicted"/>
<dbReference type="InterPro" id="IPR051781">
    <property type="entry name" value="Metallo-dep_Hydrolase"/>
</dbReference>
<dbReference type="InterPro" id="IPR011042">
    <property type="entry name" value="6-blade_b-propeller_TolB-like"/>
</dbReference>
<dbReference type="PANTHER" id="PTHR43135">
    <property type="entry name" value="ALPHA-D-RIBOSE 1-METHYLPHOSPHONATE 5-TRIPHOSPHATE DIPHOSPHATASE"/>
    <property type="match status" value="1"/>
</dbReference>
<keyword evidence="1" id="KW-0812">Transmembrane</keyword>
<dbReference type="InterPro" id="IPR006680">
    <property type="entry name" value="Amidohydro-rel"/>
</dbReference>
<dbReference type="Gene3D" id="1.20.58.520">
    <property type="entry name" value="Amidohydrolase"/>
    <property type="match status" value="1"/>
</dbReference>
<evidence type="ECO:0000313" key="3">
    <source>
        <dbReference type="EMBL" id="KAJ3838794.1"/>
    </source>
</evidence>
<evidence type="ECO:0000259" key="2">
    <source>
        <dbReference type="Pfam" id="PF01979"/>
    </source>
</evidence>
<dbReference type="Gene3D" id="2.30.40.10">
    <property type="entry name" value="Urease, subunit C, domain 1"/>
    <property type="match status" value="1"/>
</dbReference>
<dbReference type="SUPFAM" id="SSF51338">
    <property type="entry name" value="Composite domain of metallo-dependent hydrolases"/>
    <property type="match status" value="1"/>
</dbReference>
<accession>A0AA38P9H6</accession>
<dbReference type="SUPFAM" id="SSF51556">
    <property type="entry name" value="Metallo-dependent hydrolases"/>
    <property type="match status" value="1"/>
</dbReference>
<organism evidence="3 4">
    <name type="scientific">Lentinula raphanica</name>
    <dbReference type="NCBI Taxonomy" id="153919"/>
    <lineage>
        <taxon>Eukaryota</taxon>
        <taxon>Fungi</taxon>
        <taxon>Dikarya</taxon>
        <taxon>Basidiomycota</taxon>
        <taxon>Agaricomycotina</taxon>
        <taxon>Agaricomycetes</taxon>
        <taxon>Agaricomycetidae</taxon>
        <taxon>Agaricales</taxon>
        <taxon>Marasmiineae</taxon>
        <taxon>Omphalotaceae</taxon>
        <taxon>Lentinula</taxon>
    </lineage>
</organism>
<dbReference type="Gene3D" id="3.40.50.10910">
    <property type="entry name" value="Amidohydrolase"/>
    <property type="match status" value="1"/>
</dbReference>
<dbReference type="Pfam" id="PF01979">
    <property type="entry name" value="Amidohydro_1"/>
    <property type="match status" value="1"/>
</dbReference>
<keyword evidence="1" id="KW-1133">Transmembrane helix</keyword>
<dbReference type="SUPFAM" id="SSF82171">
    <property type="entry name" value="DPP6 N-terminal domain-like"/>
    <property type="match status" value="1"/>
</dbReference>
<feature type="transmembrane region" description="Helical" evidence="1">
    <location>
        <begin position="26"/>
        <end position="44"/>
    </location>
</feature>
<dbReference type="PANTHER" id="PTHR43135:SF3">
    <property type="entry name" value="ALPHA-D-RIBOSE 1-METHYLPHOSPHONATE 5-TRIPHOSPHATE DIPHOSPHATASE"/>
    <property type="match status" value="1"/>
</dbReference>
<dbReference type="InterPro" id="IPR011059">
    <property type="entry name" value="Metal-dep_hydrolase_composite"/>
</dbReference>
<reference evidence="3" key="1">
    <citation type="submission" date="2022-08" db="EMBL/GenBank/DDBJ databases">
        <authorList>
            <consortium name="DOE Joint Genome Institute"/>
            <person name="Min B."/>
            <person name="Riley R."/>
            <person name="Sierra-Patev S."/>
            <person name="Naranjo-Ortiz M."/>
            <person name="Looney B."/>
            <person name="Konkel Z."/>
            <person name="Slot J.C."/>
            <person name="Sakamoto Y."/>
            <person name="Steenwyk J.L."/>
            <person name="Rokas A."/>
            <person name="Carro J."/>
            <person name="Camarero S."/>
            <person name="Ferreira P."/>
            <person name="Molpeceres G."/>
            <person name="Ruiz-Duenas F.J."/>
            <person name="Serrano A."/>
            <person name="Henrissat B."/>
            <person name="Drula E."/>
            <person name="Hughes K.W."/>
            <person name="Mata J.L."/>
            <person name="Ishikawa N.K."/>
            <person name="Vargas-Isla R."/>
            <person name="Ushijima S."/>
            <person name="Smith C.A."/>
            <person name="Ahrendt S."/>
            <person name="Andreopoulos W."/>
            <person name="He G."/>
            <person name="Labutti K."/>
            <person name="Lipzen A."/>
            <person name="Ng V."/>
            <person name="Sandor L."/>
            <person name="Barry K."/>
            <person name="Martinez A.T."/>
            <person name="Xiao Y."/>
            <person name="Gibbons J.G."/>
            <person name="Terashima K."/>
            <person name="Hibbett D.S."/>
            <person name="Grigoriev I.V."/>
        </authorList>
    </citation>
    <scope>NUCLEOTIDE SEQUENCE</scope>
    <source>
        <strain evidence="3">TFB9207</strain>
    </source>
</reference>